<evidence type="ECO:0000256" key="3">
    <source>
        <dbReference type="ARBA" id="ARBA00022722"/>
    </source>
</evidence>
<gene>
    <name evidence="11" type="ORF">GCWU0000282_001550</name>
</gene>
<keyword evidence="6" id="KW-0378">Hydrolase</keyword>
<keyword evidence="9" id="KW-1133">Transmembrane helix</keyword>
<evidence type="ECO:0000256" key="4">
    <source>
        <dbReference type="ARBA" id="ARBA00022723"/>
    </source>
</evidence>
<evidence type="ECO:0000313" key="12">
    <source>
        <dbReference type="Proteomes" id="UP000018227"/>
    </source>
</evidence>
<dbReference type="GO" id="GO:0006281">
    <property type="term" value="P:DNA repair"/>
    <property type="evidence" value="ECO:0007669"/>
    <property type="project" value="UniProtKB-KW"/>
</dbReference>
<evidence type="ECO:0000256" key="5">
    <source>
        <dbReference type="ARBA" id="ARBA00022763"/>
    </source>
</evidence>
<dbReference type="GO" id="GO:0046872">
    <property type="term" value="F:metal ion binding"/>
    <property type="evidence" value="ECO:0007669"/>
    <property type="project" value="UniProtKB-KW"/>
</dbReference>
<feature type="domain" description="Endonuclease/exonuclease/phosphatase" evidence="10">
    <location>
        <begin position="62"/>
        <end position="276"/>
    </location>
</feature>
<dbReference type="Pfam" id="PF03372">
    <property type="entry name" value="Exo_endo_phos"/>
    <property type="match status" value="1"/>
</dbReference>
<dbReference type="eggNOG" id="COG3568">
    <property type="taxonomic scope" value="Bacteria"/>
</dbReference>
<keyword evidence="8" id="KW-0234">DNA repair</keyword>
<keyword evidence="7" id="KW-0460">Magnesium</keyword>
<evidence type="ECO:0000256" key="9">
    <source>
        <dbReference type="SAM" id="Phobius"/>
    </source>
</evidence>
<dbReference type="GO" id="GO:0004527">
    <property type="term" value="F:exonuclease activity"/>
    <property type="evidence" value="ECO:0007669"/>
    <property type="project" value="UniProtKB-KW"/>
</dbReference>
<keyword evidence="12" id="KW-1185">Reference proteome</keyword>
<dbReference type="RefSeq" id="WP_023354422.1">
    <property type="nucleotide sequence ID" value="NZ_KI535368.1"/>
</dbReference>
<comment type="cofactor">
    <cofactor evidence="2">
        <name>Mg(2+)</name>
        <dbReference type="ChEBI" id="CHEBI:18420"/>
    </cofactor>
</comment>
<reference evidence="11 12" key="1">
    <citation type="submission" date="2013-06" db="EMBL/GenBank/DDBJ databases">
        <authorList>
            <person name="Weinstock G."/>
            <person name="Sodergren E."/>
            <person name="Clifton S."/>
            <person name="Fulton L."/>
            <person name="Fulton B."/>
            <person name="Courtney L."/>
            <person name="Fronick C."/>
            <person name="Harrison M."/>
            <person name="Strong C."/>
            <person name="Farmer C."/>
            <person name="Delahaunty K."/>
            <person name="Markovic C."/>
            <person name="Hall O."/>
            <person name="Minx P."/>
            <person name="Tomlinson C."/>
            <person name="Mitreva M."/>
            <person name="Nelson J."/>
            <person name="Hou S."/>
            <person name="Wollam A."/>
            <person name="Pepin K.H."/>
            <person name="Johnson M."/>
            <person name="Bhonagiri V."/>
            <person name="Nash W.E."/>
            <person name="Warren W."/>
            <person name="Chinwalla A."/>
            <person name="Mardis E.R."/>
            <person name="Wilson R.K."/>
        </authorList>
    </citation>
    <scope>NUCLEOTIDE SEQUENCE [LARGE SCALE GENOMIC DNA]</scope>
    <source>
        <strain evidence="11 12">ATCC 51271</strain>
    </source>
</reference>
<evidence type="ECO:0000256" key="6">
    <source>
        <dbReference type="ARBA" id="ARBA00022801"/>
    </source>
</evidence>
<dbReference type="InterPro" id="IPR051547">
    <property type="entry name" value="TDP2-like"/>
</dbReference>
<dbReference type="EMBL" id="ACIL03000013">
    <property type="protein sequence ID" value="ESL02680.1"/>
    <property type="molecule type" value="Genomic_DNA"/>
</dbReference>
<dbReference type="AlphaFoldDB" id="V2Z6Y8"/>
<evidence type="ECO:0000259" key="10">
    <source>
        <dbReference type="Pfam" id="PF03372"/>
    </source>
</evidence>
<keyword evidence="4" id="KW-0479">Metal-binding</keyword>
<organism evidence="11 12">
    <name type="scientific">Catonella morbi ATCC 51271</name>
    <dbReference type="NCBI Taxonomy" id="592026"/>
    <lineage>
        <taxon>Bacteria</taxon>
        <taxon>Bacillati</taxon>
        <taxon>Bacillota</taxon>
        <taxon>Clostridia</taxon>
        <taxon>Lachnospirales</taxon>
        <taxon>Lachnospiraceae</taxon>
        <taxon>Catonella</taxon>
    </lineage>
</organism>
<evidence type="ECO:0000256" key="7">
    <source>
        <dbReference type="ARBA" id="ARBA00022842"/>
    </source>
</evidence>
<dbReference type="InterPro" id="IPR036691">
    <property type="entry name" value="Endo/exonu/phosph_ase_sf"/>
</dbReference>
<comment type="cofactor">
    <cofactor evidence="1">
        <name>Mn(2+)</name>
        <dbReference type="ChEBI" id="CHEBI:29035"/>
    </cofactor>
</comment>
<keyword evidence="11" id="KW-0255">Endonuclease</keyword>
<keyword evidence="5" id="KW-0227">DNA damage</keyword>
<keyword evidence="11" id="KW-0269">Exonuclease</keyword>
<keyword evidence="3" id="KW-0540">Nuclease</keyword>
<dbReference type="PANTHER" id="PTHR15822:SF4">
    <property type="entry name" value="TYROSYL-DNA PHOSPHODIESTERASE 2"/>
    <property type="match status" value="1"/>
</dbReference>
<evidence type="ECO:0000313" key="11">
    <source>
        <dbReference type="EMBL" id="ESL02680.1"/>
    </source>
</evidence>
<dbReference type="PANTHER" id="PTHR15822">
    <property type="entry name" value="TRAF AND TNF RECEPTOR-ASSOCIATED PROTEIN"/>
    <property type="match status" value="1"/>
</dbReference>
<dbReference type="Gene3D" id="3.60.10.10">
    <property type="entry name" value="Endonuclease/exonuclease/phosphatase"/>
    <property type="match status" value="1"/>
</dbReference>
<accession>V2Z6Y8</accession>
<keyword evidence="9" id="KW-0812">Transmembrane</keyword>
<dbReference type="GO" id="GO:0004519">
    <property type="term" value="F:endonuclease activity"/>
    <property type="evidence" value="ECO:0007669"/>
    <property type="project" value="UniProtKB-KW"/>
</dbReference>
<sequence>MSKAAKICIKLFLIIIMVLIIGIAGLLAFLTITEYKPGNIEKLPINGQVSDEADFSKDIKFISWNVGYCGLGKSADFFMDGGKKVVSQTKSEVDENIDKITDKLRQLDADVILLQEVDRKSYRSYDMDEEKLIGDKFSDMISSFAINLKALFIPYPIPPIRNVEAGIMSLSKLKAESAERVSLPVPFKWPERTCNLKRCLLVEKLPISGSDKKLVVINLHLEAYDSGEGKVAQTKALLDIMEKEYKEGNYVVAGGDFNQSFSSADLSEFEVGNKGLWKPGRIEAKDFEENFNLYMDASVPTCRSLDRAYDKADNKFQYYVIDGFITSKNVEVISQKTIGLDFENSDHNPIEMVIRLK</sequence>
<dbReference type="STRING" id="592026.GCWU0000282_001550"/>
<name>V2Z6Y8_9FIRM</name>
<proteinExistence type="predicted"/>
<dbReference type="SUPFAM" id="SSF56219">
    <property type="entry name" value="DNase I-like"/>
    <property type="match status" value="1"/>
</dbReference>
<evidence type="ECO:0000256" key="1">
    <source>
        <dbReference type="ARBA" id="ARBA00001936"/>
    </source>
</evidence>
<dbReference type="OrthoDB" id="7616949at2"/>
<evidence type="ECO:0000256" key="8">
    <source>
        <dbReference type="ARBA" id="ARBA00023204"/>
    </source>
</evidence>
<protein>
    <submittedName>
        <fullName evidence="11">Endonuclease/exonuclease/phosphatase family protein</fullName>
    </submittedName>
</protein>
<evidence type="ECO:0000256" key="2">
    <source>
        <dbReference type="ARBA" id="ARBA00001946"/>
    </source>
</evidence>
<dbReference type="Proteomes" id="UP000018227">
    <property type="component" value="Unassembled WGS sequence"/>
</dbReference>
<comment type="caution">
    <text evidence="11">The sequence shown here is derived from an EMBL/GenBank/DDBJ whole genome shotgun (WGS) entry which is preliminary data.</text>
</comment>
<feature type="transmembrane region" description="Helical" evidence="9">
    <location>
        <begin position="12"/>
        <end position="32"/>
    </location>
</feature>
<dbReference type="InterPro" id="IPR005135">
    <property type="entry name" value="Endo/exonuclease/phosphatase"/>
</dbReference>
<dbReference type="HOGENOM" id="CLU_065532_0_0_9"/>
<keyword evidence="9" id="KW-0472">Membrane</keyword>